<dbReference type="HAMAP" id="MF_00183">
    <property type="entry name" value="DXP_reductoisom"/>
    <property type="match status" value="1"/>
</dbReference>
<dbReference type="Pfam" id="PF08436">
    <property type="entry name" value="DXP_redisom_C"/>
    <property type="match status" value="1"/>
</dbReference>
<dbReference type="SUPFAM" id="SSF55347">
    <property type="entry name" value="Glyceraldehyde-3-phosphate dehydrogenase-like, C-terminal domain"/>
    <property type="match status" value="1"/>
</dbReference>
<evidence type="ECO:0000256" key="2">
    <source>
        <dbReference type="ARBA" id="ARBA00006825"/>
    </source>
</evidence>
<dbReference type="InterPro" id="IPR003821">
    <property type="entry name" value="DXP_reductoisomerase"/>
</dbReference>
<feature type="domain" description="1-deoxy-D-xylulose 5-phosphate reductoisomerase C-terminal" evidence="11">
    <location>
        <begin position="147"/>
        <end position="230"/>
    </location>
</feature>
<dbReference type="NCBIfam" id="NF003938">
    <property type="entry name" value="PRK05447.1-1"/>
    <property type="match status" value="1"/>
</dbReference>
<evidence type="ECO:0000259" key="11">
    <source>
        <dbReference type="Pfam" id="PF08436"/>
    </source>
</evidence>
<feature type="binding site" evidence="9">
    <location>
        <position position="153"/>
    </location>
    <ligand>
        <name>Mn(2+)</name>
        <dbReference type="ChEBI" id="CHEBI:29035"/>
    </ligand>
</feature>
<feature type="binding site" evidence="9">
    <location>
        <position position="206"/>
    </location>
    <ligand>
        <name>NADPH</name>
        <dbReference type="ChEBI" id="CHEBI:57783"/>
    </ligand>
</feature>
<keyword evidence="4 9" id="KW-0521">NADP</keyword>
<dbReference type="AlphaFoldDB" id="A0AB38YIH7"/>
<dbReference type="GO" id="GO:0030604">
    <property type="term" value="F:1-deoxy-D-xylulose-5-phosphate reductoisomerase activity"/>
    <property type="evidence" value="ECO:0007669"/>
    <property type="project" value="UniProtKB-UniRule"/>
</dbReference>
<dbReference type="GO" id="GO:0070402">
    <property type="term" value="F:NADPH binding"/>
    <property type="evidence" value="ECO:0007669"/>
    <property type="project" value="InterPro"/>
</dbReference>
<dbReference type="GO" id="GO:0030145">
    <property type="term" value="F:manganese ion binding"/>
    <property type="evidence" value="ECO:0007669"/>
    <property type="project" value="TreeGrafter"/>
</dbReference>
<feature type="domain" description="1-deoxy-D-xylulose 5-phosphate reductoisomerase N-terminal" evidence="10">
    <location>
        <begin position="5"/>
        <end position="133"/>
    </location>
</feature>
<feature type="domain" description="DXP reductoisomerase C-terminal" evidence="12">
    <location>
        <begin position="262"/>
        <end position="377"/>
    </location>
</feature>
<dbReference type="InterPro" id="IPR036291">
    <property type="entry name" value="NAD(P)-bd_dom_sf"/>
</dbReference>
<feature type="binding site" evidence="9">
    <location>
        <position position="153"/>
    </location>
    <ligand>
        <name>1-deoxy-D-xylulose 5-phosphate</name>
        <dbReference type="ChEBI" id="CHEBI:57792"/>
    </ligand>
</feature>
<evidence type="ECO:0000256" key="9">
    <source>
        <dbReference type="HAMAP-Rule" id="MF_00183"/>
    </source>
</evidence>
<dbReference type="Pfam" id="PF13288">
    <property type="entry name" value="DXPR_C"/>
    <property type="match status" value="1"/>
</dbReference>
<feature type="binding site" evidence="9">
    <location>
        <position position="222"/>
    </location>
    <ligand>
        <name>1-deoxy-D-xylulose 5-phosphate</name>
        <dbReference type="ChEBI" id="CHEBI:57792"/>
    </ligand>
</feature>
<feature type="binding site" evidence="9">
    <location>
        <position position="11"/>
    </location>
    <ligand>
        <name>NADPH</name>
        <dbReference type="ChEBI" id="CHEBI:57783"/>
    </ligand>
</feature>
<feature type="binding site" evidence="9">
    <location>
        <position position="127"/>
    </location>
    <ligand>
        <name>NADPH</name>
        <dbReference type="ChEBI" id="CHEBI:57783"/>
    </ligand>
</feature>
<dbReference type="EC" id="1.1.1.267" evidence="9"/>
<evidence type="ECO:0000256" key="8">
    <source>
        <dbReference type="ARBA" id="ARBA00048543"/>
    </source>
</evidence>
<dbReference type="InterPro" id="IPR026877">
    <property type="entry name" value="DXPR_C"/>
</dbReference>
<feature type="binding site" evidence="9">
    <location>
        <position position="213"/>
    </location>
    <ligand>
        <name>1-deoxy-D-xylulose 5-phosphate</name>
        <dbReference type="ChEBI" id="CHEBI:57792"/>
    </ligand>
</feature>
<evidence type="ECO:0000256" key="4">
    <source>
        <dbReference type="ARBA" id="ARBA00022857"/>
    </source>
</evidence>
<dbReference type="SUPFAM" id="SSF69055">
    <property type="entry name" value="1-deoxy-D-xylulose-5-phosphate reductoisomerase, C-terminal domain"/>
    <property type="match status" value="1"/>
</dbReference>
<evidence type="ECO:0000256" key="7">
    <source>
        <dbReference type="ARBA" id="ARBA00023229"/>
    </source>
</evidence>
<dbReference type="PIRSF" id="PIRSF006205">
    <property type="entry name" value="Dxp_reductismrs"/>
    <property type="match status" value="1"/>
</dbReference>
<evidence type="ECO:0000256" key="6">
    <source>
        <dbReference type="ARBA" id="ARBA00023211"/>
    </source>
</evidence>
<feature type="binding site" evidence="9">
    <location>
        <position position="38"/>
    </location>
    <ligand>
        <name>NADPH</name>
        <dbReference type="ChEBI" id="CHEBI:57783"/>
    </ligand>
</feature>
<comment type="cofactor">
    <cofactor evidence="9">
        <name>Mg(2+)</name>
        <dbReference type="ChEBI" id="CHEBI:18420"/>
    </cofactor>
    <cofactor evidence="9">
        <name>Mn(2+)</name>
        <dbReference type="ChEBI" id="CHEBI:29035"/>
    </cofactor>
</comment>
<dbReference type="InterPro" id="IPR013644">
    <property type="entry name" value="DXP_reductoisomerase_C"/>
</dbReference>
<name>A0AB38YIH7_9GAMM</name>
<feature type="binding site" evidence="9">
    <location>
        <position position="125"/>
    </location>
    <ligand>
        <name>NADPH</name>
        <dbReference type="ChEBI" id="CHEBI:57783"/>
    </ligand>
</feature>
<dbReference type="GO" id="GO:0051484">
    <property type="term" value="P:isopentenyl diphosphate biosynthetic process, methylerythritol 4-phosphate pathway involved in terpenoid biosynthetic process"/>
    <property type="evidence" value="ECO:0007669"/>
    <property type="project" value="TreeGrafter"/>
</dbReference>
<feature type="binding site" evidence="9">
    <location>
        <position position="219"/>
    </location>
    <ligand>
        <name>1-deoxy-D-xylulose 5-phosphate</name>
        <dbReference type="ChEBI" id="CHEBI:57792"/>
    </ligand>
</feature>
<comment type="catalytic activity">
    <reaction evidence="8">
        <text>2-C-methyl-D-erythritol 4-phosphate + NADP(+) = 1-deoxy-D-xylulose 5-phosphate + NADPH + H(+)</text>
        <dbReference type="Rhea" id="RHEA:13717"/>
        <dbReference type="ChEBI" id="CHEBI:15378"/>
        <dbReference type="ChEBI" id="CHEBI:57783"/>
        <dbReference type="ChEBI" id="CHEBI:57792"/>
        <dbReference type="ChEBI" id="CHEBI:58262"/>
        <dbReference type="ChEBI" id="CHEBI:58349"/>
        <dbReference type="EC" id="1.1.1.267"/>
    </reaction>
    <physiologicalReaction direction="right-to-left" evidence="8">
        <dbReference type="Rhea" id="RHEA:13719"/>
    </physiologicalReaction>
</comment>
<comment type="pathway">
    <text evidence="1 9">Isoprenoid biosynthesis; isopentenyl diphosphate biosynthesis via DXP pathway; isopentenyl diphosphate from 1-deoxy-D-xylulose 5-phosphate: step 1/6.</text>
</comment>
<keyword evidence="7 9" id="KW-0414">Isoprene biosynthesis</keyword>
<evidence type="ECO:0000259" key="10">
    <source>
        <dbReference type="Pfam" id="PF02670"/>
    </source>
</evidence>
<keyword evidence="3 9" id="KW-0479">Metal-binding</keyword>
<sequence length="387" mass="40783">MVQRVTVLGATGSIGQSTLDVLSRHLDQYEVFALSGHRNLRLLAEQCAQFRPEFAVVPDDLAAVELMAALALLSPATQVLVGEDALSRIAASREVDIVMAAIVGAAGLRPTLAAANAGKKILLANKESLVVAGHLLMQAVEQGGATLLPVDSEHNAIFQCLSSPSDPAVVSVVLTASGGPFRTLPAADLVNVTPEQACAHPNWSMGQKISVDSATLMNKGLELIEACWLFDLQPSDIEVVVHPQSVIHSMVRYVDGSVIAQMGAPDMRTPIAYGLAWPERIDAGVAPLDFHALAGLTFEQADIARFPCLRLAAEAMVMGGTAPAVLNAANEETVAAFLAGDIGFMDIPRINEQVLTSSPVDPVVDVDQLLAADQAARLRARQLIEGV</sequence>
<evidence type="ECO:0000313" key="13">
    <source>
        <dbReference type="EMBL" id="WLD59209.1"/>
    </source>
</evidence>
<dbReference type="InterPro" id="IPR013512">
    <property type="entry name" value="DXP_reductoisomerase_N"/>
</dbReference>
<feature type="binding site" evidence="9">
    <location>
        <position position="151"/>
    </location>
    <ligand>
        <name>Mn(2+)</name>
        <dbReference type="ChEBI" id="CHEBI:29035"/>
    </ligand>
</feature>
<dbReference type="SUPFAM" id="SSF51735">
    <property type="entry name" value="NAD(P)-binding Rossmann-fold domains"/>
    <property type="match status" value="1"/>
</dbReference>
<evidence type="ECO:0000259" key="12">
    <source>
        <dbReference type="Pfam" id="PF13288"/>
    </source>
</evidence>
<keyword evidence="5 9" id="KW-0560">Oxidoreductase</keyword>
<dbReference type="Gene3D" id="1.10.1740.10">
    <property type="match status" value="1"/>
</dbReference>
<dbReference type="PANTHER" id="PTHR30525">
    <property type="entry name" value="1-DEOXY-D-XYLULOSE 5-PHOSPHATE REDUCTOISOMERASE"/>
    <property type="match status" value="1"/>
</dbReference>
<dbReference type="InterPro" id="IPR036169">
    <property type="entry name" value="DXPR_C_sf"/>
</dbReference>
<feature type="binding site" evidence="9">
    <location>
        <position position="14"/>
    </location>
    <ligand>
        <name>NADPH</name>
        <dbReference type="ChEBI" id="CHEBI:57783"/>
    </ligand>
</feature>
<feature type="binding site" evidence="9">
    <location>
        <position position="39"/>
    </location>
    <ligand>
        <name>NADPH</name>
        <dbReference type="ChEBI" id="CHEBI:57783"/>
    </ligand>
</feature>
<protein>
    <recommendedName>
        <fullName evidence="9">1-deoxy-D-xylulose 5-phosphate reductoisomerase</fullName>
        <shortName evidence="9">DXP reductoisomerase</shortName>
        <ecNumber evidence="9">1.1.1.267</ecNumber>
    </recommendedName>
    <alternativeName>
        <fullName evidence="9">1-deoxyxylulose-5-phosphate reductoisomerase</fullName>
    </alternativeName>
    <alternativeName>
        <fullName evidence="9">2-C-methyl-D-erythritol 4-phosphate synthase</fullName>
    </alternativeName>
</protein>
<feature type="binding site" evidence="9">
    <location>
        <position position="222"/>
    </location>
    <ligand>
        <name>Mn(2+)</name>
        <dbReference type="ChEBI" id="CHEBI:29035"/>
    </ligand>
</feature>
<keyword evidence="6 9" id="KW-0464">Manganese</keyword>
<reference evidence="13" key="1">
    <citation type="submission" date="2022-07" db="EMBL/GenBank/DDBJ databases">
        <title>Complete genome sequence of Salinispirillum sp. LH10-3-1 capable of multiple carbohydrate inversion isolated from a soda lake.</title>
        <authorList>
            <person name="Liu J."/>
            <person name="Zhai Y."/>
            <person name="Zhang H."/>
            <person name="Yang H."/>
            <person name="Qu J."/>
            <person name="Li J."/>
        </authorList>
    </citation>
    <scope>NUCLEOTIDE SEQUENCE</scope>
    <source>
        <strain evidence="13">LH 10-3-1</strain>
    </source>
</reference>
<evidence type="ECO:0000256" key="3">
    <source>
        <dbReference type="ARBA" id="ARBA00022723"/>
    </source>
</evidence>
<accession>A0AB38YIH7</accession>
<comment type="similarity">
    <text evidence="2 9">Belongs to the DXR family.</text>
</comment>
<gene>
    <name evidence="13" type="primary">ispC</name>
    <name evidence="9" type="synonym">dxr</name>
    <name evidence="13" type="ORF">NFC81_05325</name>
</gene>
<dbReference type="NCBIfam" id="NF009114">
    <property type="entry name" value="PRK12464.1"/>
    <property type="match status" value="1"/>
</dbReference>
<dbReference type="Gene3D" id="3.40.50.720">
    <property type="entry name" value="NAD(P)-binding Rossmann-like Domain"/>
    <property type="match status" value="1"/>
</dbReference>
<comment type="function">
    <text evidence="9">Catalyzes the NADPH-dependent rearrangement and reduction of 1-deoxy-D-xylulose-5-phosphate (DXP) to 2-C-methyl-D-erythritol 4-phosphate (MEP).</text>
</comment>
<feature type="binding site" evidence="9">
    <location>
        <position position="12"/>
    </location>
    <ligand>
        <name>NADPH</name>
        <dbReference type="ChEBI" id="CHEBI:57783"/>
    </ligand>
</feature>
<comment type="caution">
    <text evidence="9">Lacks conserved residue(s) required for the propagation of feature annotation.</text>
</comment>
<dbReference type="EMBL" id="CP101717">
    <property type="protein sequence ID" value="WLD59209.1"/>
    <property type="molecule type" value="Genomic_DNA"/>
</dbReference>
<feature type="binding site" evidence="9">
    <location>
        <position position="177"/>
    </location>
    <ligand>
        <name>1-deoxy-D-xylulose 5-phosphate</name>
        <dbReference type="ChEBI" id="CHEBI:57792"/>
    </ligand>
</feature>
<feature type="binding site" evidence="9">
    <location>
        <position position="126"/>
    </location>
    <ligand>
        <name>1-deoxy-D-xylulose 5-phosphate</name>
        <dbReference type="ChEBI" id="CHEBI:57792"/>
    </ligand>
</feature>
<dbReference type="RefSeq" id="WP_304996499.1">
    <property type="nucleotide sequence ID" value="NZ_CP101717.1"/>
</dbReference>
<feature type="binding site" evidence="9">
    <location>
        <position position="152"/>
    </location>
    <ligand>
        <name>1-deoxy-D-xylulose 5-phosphate</name>
        <dbReference type="ChEBI" id="CHEBI:57792"/>
    </ligand>
</feature>
<dbReference type="PANTHER" id="PTHR30525:SF0">
    <property type="entry name" value="1-DEOXY-D-XYLULOSE 5-PHOSPHATE REDUCTOISOMERASE, CHLOROPLASTIC"/>
    <property type="match status" value="1"/>
</dbReference>
<evidence type="ECO:0000256" key="5">
    <source>
        <dbReference type="ARBA" id="ARBA00023002"/>
    </source>
</evidence>
<feature type="binding site" evidence="9">
    <location>
        <position position="218"/>
    </location>
    <ligand>
        <name>1-deoxy-D-xylulose 5-phosphate</name>
        <dbReference type="ChEBI" id="CHEBI:57792"/>
    </ligand>
</feature>
<proteinExistence type="inferred from homology"/>
<feature type="binding site" evidence="9">
    <location>
        <position position="200"/>
    </location>
    <ligand>
        <name>1-deoxy-D-xylulose 5-phosphate</name>
        <dbReference type="ChEBI" id="CHEBI:57792"/>
    </ligand>
</feature>
<evidence type="ECO:0000256" key="1">
    <source>
        <dbReference type="ARBA" id="ARBA00005094"/>
    </source>
</evidence>
<keyword evidence="9" id="KW-0460">Magnesium</keyword>
<dbReference type="FunFam" id="3.40.50.720:FF:000045">
    <property type="entry name" value="1-deoxy-D-xylulose 5-phosphate reductoisomerase"/>
    <property type="match status" value="1"/>
</dbReference>
<feature type="binding site" evidence="9">
    <location>
        <position position="13"/>
    </location>
    <ligand>
        <name>NADPH</name>
        <dbReference type="ChEBI" id="CHEBI:57783"/>
    </ligand>
</feature>
<dbReference type="Pfam" id="PF02670">
    <property type="entry name" value="DXP_reductoisom"/>
    <property type="match status" value="1"/>
</dbReference>
<organism evidence="13">
    <name type="scientific">Salinispirillum sp. LH 10-3-1</name>
    <dbReference type="NCBI Taxonomy" id="2952525"/>
    <lineage>
        <taxon>Bacteria</taxon>
        <taxon>Pseudomonadati</taxon>
        <taxon>Pseudomonadota</taxon>
        <taxon>Gammaproteobacteria</taxon>
        <taxon>Oceanospirillales</taxon>
        <taxon>Saccharospirillaceae</taxon>
        <taxon>Salinispirillum</taxon>
    </lineage>
</organism>
<dbReference type="NCBIfam" id="TIGR00243">
    <property type="entry name" value="Dxr"/>
    <property type="match status" value="1"/>
</dbReference>